<evidence type="ECO:0000313" key="4">
    <source>
        <dbReference type="EMBL" id="KAL3666003.1"/>
    </source>
</evidence>
<evidence type="ECO:0000259" key="3">
    <source>
        <dbReference type="PROSITE" id="PS50106"/>
    </source>
</evidence>
<dbReference type="SMART" id="SM00228">
    <property type="entry name" value="PDZ"/>
    <property type="match status" value="1"/>
</dbReference>
<dbReference type="AlphaFoldDB" id="A0ABD3FGD0"/>
<proteinExistence type="predicted"/>
<dbReference type="SUPFAM" id="SSF46934">
    <property type="entry name" value="UBA-like"/>
    <property type="match status" value="1"/>
</dbReference>
<dbReference type="InterPro" id="IPR036034">
    <property type="entry name" value="PDZ_sf"/>
</dbReference>
<dbReference type="PROSITE" id="PS50106">
    <property type="entry name" value="PDZ"/>
    <property type="match status" value="1"/>
</dbReference>
<evidence type="ECO:0000256" key="1">
    <source>
        <dbReference type="SAM" id="MobiDB-lite"/>
    </source>
</evidence>
<dbReference type="InterPro" id="IPR009060">
    <property type="entry name" value="UBA-like_sf"/>
</dbReference>
<dbReference type="PROSITE" id="PS50030">
    <property type="entry name" value="UBA"/>
    <property type="match status" value="1"/>
</dbReference>
<feature type="compositionally biased region" description="Basic residues" evidence="1">
    <location>
        <begin position="450"/>
        <end position="481"/>
    </location>
</feature>
<name>A0ABD3FGD0_9STRA</name>
<dbReference type="Gene3D" id="2.30.42.10">
    <property type="match status" value="1"/>
</dbReference>
<feature type="region of interest" description="Disordered" evidence="1">
    <location>
        <begin position="116"/>
        <end position="135"/>
    </location>
</feature>
<gene>
    <name evidence="4" type="ORF">V7S43_008798</name>
</gene>
<feature type="compositionally biased region" description="Pro residues" evidence="1">
    <location>
        <begin position="295"/>
        <end position="312"/>
    </location>
</feature>
<feature type="domain" description="PDZ" evidence="3">
    <location>
        <begin position="16"/>
        <end position="89"/>
    </location>
</feature>
<accession>A0ABD3FGD0</accession>
<protein>
    <recommendedName>
        <fullName evidence="6">PDZ domain-containing protein</fullName>
    </recommendedName>
</protein>
<feature type="domain" description="UBA" evidence="2">
    <location>
        <begin position="527"/>
        <end position="572"/>
    </location>
</feature>
<evidence type="ECO:0000313" key="5">
    <source>
        <dbReference type="Proteomes" id="UP001632037"/>
    </source>
</evidence>
<evidence type="ECO:0000259" key="2">
    <source>
        <dbReference type="PROSITE" id="PS50030"/>
    </source>
</evidence>
<dbReference type="InterPro" id="IPR015940">
    <property type="entry name" value="UBA"/>
</dbReference>
<dbReference type="Pfam" id="PF00595">
    <property type="entry name" value="PDZ"/>
    <property type="match status" value="1"/>
</dbReference>
<feature type="region of interest" description="Disordered" evidence="1">
    <location>
        <begin position="400"/>
        <end position="422"/>
    </location>
</feature>
<dbReference type="Proteomes" id="UP001632037">
    <property type="component" value="Unassembled WGS sequence"/>
</dbReference>
<dbReference type="EMBL" id="JBIMZQ010000018">
    <property type="protein sequence ID" value="KAL3666003.1"/>
    <property type="molecule type" value="Genomic_DNA"/>
</dbReference>
<feature type="compositionally biased region" description="Polar residues" evidence="1">
    <location>
        <begin position="240"/>
        <end position="262"/>
    </location>
</feature>
<feature type="compositionally biased region" description="Polar residues" evidence="1">
    <location>
        <begin position="269"/>
        <end position="281"/>
    </location>
</feature>
<keyword evidence="5" id="KW-1185">Reference proteome</keyword>
<feature type="region of interest" description="Disordered" evidence="1">
    <location>
        <begin position="233"/>
        <end position="358"/>
    </location>
</feature>
<reference evidence="4 5" key="1">
    <citation type="submission" date="2024-09" db="EMBL/GenBank/DDBJ databases">
        <title>Genome sequencing and assembly of Phytophthora oleae, isolate VK10A, causative agent of rot of olive drupes.</title>
        <authorList>
            <person name="Conti Taguali S."/>
            <person name="Riolo M."/>
            <person name="La Spada F."/>
            <person name="Cacciola S.O."/>
            <person name="Dionisio G."/>
        </authorList>
    </citation>
    <scope>NUCLEOTIDE SEQUENCE [LARGE SCALE GENOMIC DNA]</scope>
    <source>
        <strain evidence="4 5">VK10A</strain>
    </source>
</reference>
<feature type="compositionally biased region" description="Polar residues" evidence="1">
    <location>
        <begin position="313"/>
        <end position="322"/>
    </location>
</feature>
<feature type="compositionally biased region" description="Low complexity" evidence="1">
    <location>
        <begin position="440"/>
        <end position="449"/>
    </location>
</feature>
<feature type="region of interest" description="Disordered" evidence="1">
    <location>
        <begin position="440"/>
        <end position="531"/>
    </location>
</feature>
<dbReference type="SUPFAM" id="SSF50156">
    <property type="entry name" value="PDZ domain-like"/>
    <property type="match status" value="1"/>
</dbReference>
<dbReference type="InterPro" id="IPR001478">
    <property type="entry name" value="PDZ"/>
</dbReference>
<dbReference type="Gene3D" id="1.10.8.10">
    <property type="entry name" value="DNA helicase RuvA subunit, C-terminal domain"/>
    <property type="match status" value="1"/>
</dbReference>
<feature type="compositionally biased region" description="Basic and acidic residues" evidence="1">
    <location>
        <begin position="520"/>
        <end position="531"/>
    </location>
</feature>
<sequence length="762" mass="81447">MASAGQDASQRQLQVHLTLLHGERSFGMSLAQRRTSFGDRYTVVSSVFANSPADRAGIRKGYAVRYINEKPVGGLTVADVASNFRNVPQVTITLEVVESQVPSATSAFTTAATFGGVTTRPETPERSASTEQAAAPVTGFSAVSSGRAIAAPGSALAVPTIASPKQPVLRLGAKPAAKSLGLKLQSEGTSQGTSQVSKAVAPVLRLGPESKPAQPEKAQEKEAIAASQVNLKPAAKSVSKEPSSVATQSGTSDTPPTSVQTTEKAKSVASAQMTQIAQPKSSPAPVEPAHLVTPTPSPPKITPAVTPTPPTPSVSQEKTVTVPSPLPMEAKVEPPAEDATSQPPARRPSPDKPSEALTTVSEAVTTDFAASTSVEASISTLNQPTSVPAIAVAQSAVEQTEPVLPTVPYPPEPAAVSARRRKPPVPMVIAVSVNAAPVEAAAAQAPVPKRTGKKRGRPPKNQTAHRGRKGKSKAKRPPKPRPKSDEDDELMEGDNVCEYYPICSDSDLDESPTSKAARRAANDQRPRVTDRPRHSLTVDRLLGMGFTQEDAEASVRAIGDDPDACMIWIVSRIEEKQFNEDINRASIQSEQSKRDEEKRVKKKEKETLAQAEKFMDLFPTSVIVSSDSTASHLKKFLQLTIDQVAGEMYLREVLSELLTLESNSIRWYQKASKSYMLELAGRLDVVLRAHDVMTCCAHISSDNANFRAEPCAFVRKVLEEVTALQKALFEMPTNQGGVPPVFLECDETTQFDLEDDGFEVIE</sequence>
<comment type="caution">
    <text evidence="4">The sequence shown here is derived from an EMBL/GenBank/DDBJ whole genome shotgun (WGS) entry which is preliminary data.</text>
</comment>
<evidence type="ECO:0008006" key="6">
    <source>
        <dbReference type="Google" id="ProtNLM"/>
    </source>
</evidence>
<organism evidence="4 5">
    <name type="scientific">Phytophthora oleae</name>
    <dbReference type="NCBI Taxonomy" id="2107226"/>
    <lineage>
        <taxon>Eukaryota</taxon>
        <taxon>Sar</taxon>
        <taxon>Stramenopiles</taxon>
        <taxon>Oomycota</taxon>
        <taxon>Peronosporomycetes</taxon>
        <taxon>Peronosporales</taxon>
        <taxon>Peronosporaceae</taxon>
        <taxon>Phytophthora</taxon>
    </lineage>
</organism>